<name>K9HF57_9PROT</name>
<dbReference type="GO" id="GO:0090729">
    <property type="term" value="F:toxin activity"/>
    <property type="evidence" value="ECO:0007669"/>
    <property type="project" value="UniProtKB-KW"/>
</dbReference>
<dbReference type="GO" id="GO:0016787">
    <property type="term" value="F:hydrolase activity"/>
    <property type="evidence" value="ECO:0007669"/>
    <property type="project" value="UniProtKB-KW"/>
</dbReference>
<reference evidence="10 11" key="1">
    <citation type="journal article" date="2013" name="Genome Announc.">
        <title>Draft Genome Sequence of an Alphaproteobacterium, Caenispirillum salinarum AK4(T), Isolated from a Solar Saltern.</title>
        <authorList>
            <person name="Khatri I."/>
            <person name="Singh A."/>
            <person name="Korpole S."/>
            <person name="Pinnaka A.K."/>
            <person name="Subramanian S."/>
        </authorList>
    </citation>
    <scope>NUCLEOTIDE SEQUENCE [LARGE SCALE GENOMIC DNA]</scope>
    <source>
        <strain evidence="10 11">AK4</strain>
    </source>
</reference>
<feature type="binding site" evidence="8">
    <location>
        <position position="7"/>
    </location>
    <ligand>
        <name>Mg(2+)</name>
        <dbReference type="ChEBI" id="CHEBI:18420"/>
    </ligand>
</feature>
<dbReference type="HAMAP" id="MF_00265">
    <property type="entry name" value="VapC_Nob1"/>
    <property type="match status" value="1"/>
</dbReference>
<protein>
    <recommendedName>
        <fullName evidence="8">Ribonuclease VapC</fullName>
        <shortName evidence="8">RNase VapC</shortName>
        <ecNumber evidence="8">3.1.-.-</ecNumber>
    </recommendedName>
    <alternativeName>
        <fullName evidence="8">Toxin VapC</fullName>
    </alternativeName>
</protein>
<evidence type="ECO:0000256" key="7">
    <source>
        <dbReference type="ARBA" id="ARBA00038093"/>
    </source>
</evidence>
<keyword evidence="11" id="KW-1185">Reference proteome</keyword>
<comment type="caution">
    <text evidence="10">The sequence shown here is derived from an EMBL/GenBank/DDBJ whole genome shotgun (WGS) entry which is preliminary data.</text>
</comment>
<evidence type="ECO:0000313" key="11">
    <source>
        <dbReference type="Proteomes" id="UP000009881"/>
    </source>
</evidence>
<dbReference type="InterPro" id="IPR029060">
    <property type="entry name" value="PIN-like_dom_sf"/>
</dbReference>
<evidence type="ECO:0000256" key="5">
    <source>
        <dbReference type="ARBA" id="ARBA00022801"/>
    </source>
</evidence>
<dbReference type="AlphaFoldDB" id="K9HF57"/>
<dbReference type="STRING" id="1238182.C882_1813"/>
<dbReference type="InterPro" id="IPR050556">
    <property type="entry name" value="Type_II_TA_system_RNase"/>
</dbReference>
<comment type="cofactor">
    <cofactor evidence="1 8">
        <name>Mg(2+)</name>
        <dbReference type="ChEBI" id="CHEBI:18420"/>
    </cofactor>
</comment>
<dbReference type="CDD" id="cd18748">
    <property type="entry name" value="PIN_VapC4-5_FitB-like"/>
    <property type="match status" value="1"/>
</dbReference>
<evidence type="ECO:0000256" key="3">
    <source>
        <dbReference type="ARBA" id="ARBA00022722"/>
    </source>
</evidence>
<evidence type="ECO:0000259" key="9">
    <source>
        <dbReference type="Pfam" id="PF01850"/>
    </source>
</evidence>
<organism evidence="10 11">
    <name type="scientific">Caenispirillum salinarum AK4</name>
    <dbReference type="NCBI Taxonomy" id="1238182"/>
    <lineage>
        <taxon>Bacteria</taxon>
        <taxon>Pseudomonadati</taxon>
        <taxon>Pseudomonadota</taxon>
        <taxon>Alphaproteobacteria</taxon>
        <taxon>Rhodospirillales</taxon>
        <taxon>Novispirillaceae</taxon>
        <taxon>Caenispirillum</taxon>
    </lineage>
</organism>
<keyword evidence="2 8" id="KW-1277">Toxin-antitoxin system</keyword>
<evidence type="ECO:0000256" key="4">
    <source>
        <dbReference type="ARBA" id="ARBA00022723"/>
    </source>
</evidence>
<evidence type="ECO:0000256" key="2">
    <source>
        <dbReference type="ARBA" id="ARBA00022649"/>
    </source>
</evidence>
<keyword evidence="3 8" id="KW-0540">Nuclease</keyword>
<dbReference type="PANTHER" id="PTHR33653">
    <property type="entry name" value="RIBONUCLEASE VAPC2"/>
    <property type="match status" value="1"/>
</dbReference>
<dbReference type="Gene3D" id="3.40.50.1010">
    <property type="entry name" value="5'-nuclease"/>
    <property type="match status" value="1"/>
</dbReference>
<gene>
    <name evidence="8" type="primary">vapC</name>
    <name evidence="10" type="ORF">C882_1813</name>
</gene>
<dbReference type="InterPro" id="IPR002716">
    <property type="entry name" value="PIN_dom"/>
</dbReference>
<dbReference type="GO" id="GO:0000287">
    <property type="term" value="F:magnesium ion binding"/>
    <property type="evidence" value="ECO:0007669"/>
    <property type="project" value="UniProtKB-UniRule"/>
</dbReference>
<sequence>MLVYMLDTNAISDGMRHPSGRVAARIREVGLSAVCVSVIVAAELRFGAARSPSKMAAHRVDDALFGIEVLPFEPPADDIYGRIRADLQARGKTIGGNDLFIAAHALAMNLTLVTANEREFRRVEGLRVENWLSG</sequence>
<evidence type="ECO:0000256" key="6">
    <source>
        <dbReference type="ARBA" id="ARBA00022842"/>
    </source>
</evidence>
<evidence type="ECO:0000256" key="1">
    <source>
        <dbReference type="ARBA" id="ARBA00001946"/>
    </source>
</evidence>
<dbReference type="EMBL" id="ANHY01000020">
    <property type="protein sequence ID" value="EKV27311.1"/>
    <property type="molecule type" value="Genomic_DNA"/>
</dbReference>
<dbReference type="PANTHER" id="PTHR33653:SF1">
    <property type="entry name" value="RIBONUCLEASE VAPC2"/>
    <property type="match status" value="1"/>
</dbReference>
<dbReference type="EC" id="3.1.-.-" evidence="8"/>
<accession>K9HF57</accession>
<dbReference type="OrthoDB" id="9796690at2"/>
<dbReference type="eggNOG" id="COG1487">
    <property type="taxonomic scope" value="Bacteria"/>
</dbReference>
<dbReference type="SUPFAM" id="SSF88723">
    <property type="entry name" value="PIN domain-like"/>
    <property type="match status" value="1"/>
</dbReference>
<dbReference type="RefSeq" id="WP_009542209.1">
    <property type="nucleotide sequence ID" value="NZ_ANHY01000020.1"/>
</dbReference>
<keyword evidence="6 8" id="KW-0460">Magnesium</keyword>
<evidence type="ECO:0000313" key="10">
    <source>
        <dbReference type="EMBL" id="EKV27311.1"/>
    </source>
</evidence>
<dbReference type="PATRIC" id="fig|1238182.3.peg.3767"/>
<dbReference type="Proteomes" id="UP000009881">
    <property type="component" value="Unassembled WGS sequence"/>
</dbReference>
<dbReference type="InterPro" id="IPR022907">
    <property type="entry name" value="VapC_family"/>
</dbReference>
<feature type="binding site" evidence="8">
    <location>
        <position position="98"/>
    </location>
    <ligand>
        <name>Mg(2+)</name>
        <dbReference type="ChEBI" id="CHEBI:18420"/>
    </ligand>
</feature>
<evidence type="ECO:0000256" key="8">
    <source>
        <dbReference type="HAMAP-Rule" id="MF_00265"/>
    </source>
</evidence>
<dbReference type="GO" id="GO:0004540">
    <property type="term" value="F:RNA nuclease activity"/>
    <property type="evidence" value="ECO:0007669"/>
    <property type="project" value="InterPro"/>
</dbReference>
<dbReference type="Pfam" id="PF01850">
    <property type="entry name" value="PIN"/>
    <property type="match status" value="1"/>
</dbReference>
<feature type="domain" description="PIN" evidence="9">
    <location>
        <begin position="4"/>
        <end position="125"/>
    </location>
</feature>
<comment type="function">
    <text evidence="8">Toxic component of a toxin-antitoxin (TA) system. An RNase.</text>
</comment>
<keyword evidence="4 8" id="KW-0479">Metal-binding</keyword>
<keyword evidence="8" id="KW-0800">Toxin</keyword>
<comment type="similarity">
    <text evidence="7 8">Belongs to the PINc/VapC protein family.</text>
</comment>
<proteinExistence type="inferred from homology"/>
<keyword evidence="5 8" id="KW-0378">Hydrolase</keyword>